<gene>
    <name evidence="2" type="ORF">HPP92_018383</name>
</gene>
<dbReference type="OrthoDB" id="1863098at2759"/>
<name>A0A835Q9P7_VANPL</name>
<evidence type="ECO:0000256" key="1">
    <source>
        <dbReference type="SAM" id="MobiDB-lite"/>
    </source>
</evidence>
<evidence type="ECO:0008006" key="4">
    <source>
        <dbReference type="Google" id="ProtNLM"/>
    </source>
</evidence>
<dbReference type="AlphaFoldDB" id="A0A835Q9P7"/>
<dbReference type="Proteomes" id="UP000639772">
    <property type="component" value="Chromosome 9"/>
</dbReference>
<dbReference type="PANTHER" id="PTHR32467:SF97">
    <property type="entry name" value="ETHYLENE-RESPONSIVE TRANSCRIPTION FACTOR WRI1"/>
    <property type="match status" value="1"/>
</dbReference>
<dbReference type="EMBL" id="JADCNM010000009">
    <property type="protein sequence ID" value="KAG0469055.1"/>
    <property type="molecule type" value="Genomic_DNA"/>
</dbReference>
<organism evidence="2 3">
    <name type="scientific">Vanilla planifolia</name>
    <name type="common">Vanilla</name>
    <dbReference type="NCBI Taxonomy" id="51239"/>
    <lineage>
        <taxon>Eukaryota</taxon>
        <taxon>Viridiplantae</taxon>
        <taxon>Streptophyta</taxon>
        <taxon>Embryophyta</taxon>
        <taxon>Tracheophyta</taxon>
        <taxon>Spermatophyta</taxon>
        <taxon>Magnoliopsida</taxon>
        <taxon>Liliopsida</taxon>
        <taxon>Asparagales</taxon>
        <taxon>Orchidaceae</taxon>
        <taxon>Vanilloideae</taxon>
        <taxon>Vanilleae</taxon>
        <taxon>Vanilla</taxon>
    </lineage>
</organism>
<feature type="region of interest" description="Disordered" evidence="1">
    <location>
        <begin position="126"/>
        <end position="151"/>
    </location>
</feature>
<sequence length="151" mass="17112">MIPKVHGSRTGGQEGTKHIYGTRTAGIPSITRKEGKEHILMRKQLQMYVRPCSSHIGGTDTVLNFPLTTYVTEFEEMQSMSKEEYLASLRRRSSGFSRGISKYRGVARHHHNGRWEARIGRVQGNKYAGRGSPCLRRGRLGVPRTQRSDQL</sequence>
<evidence type="ECO:0000313" key="3">
    <source>
        <dbReference type="Proteomes" id="UP000639772"/>
    </source>
</evidence>
<comment type="caution">
    <text evidence="2">The sequence shown here is derived from an EMBL/GenBank/DDBJ whole genome shotgun (WGS) entry which is preliminary data.</text>
</comment>
<evidence type="ECO:0000313" key="2">
    <source>
        <dbReference type="EMBL" id="KAG0469055.1"/>
    </source>
</evidence>
<dbReference type="PANTHER" id="PTHR32467">
    <property type="entry name" value="AP2-LIKE ETHYLENE-RESPONSIVE TRANSCRIPTION FACTOR"/>
    <property type="match status" value="1"/>
</dbReference>
<reference evidence="2 3" key="1">
    <citation type="journal article" date="2020" name="Nat. Food">
        <title>A phased Vanilla planifolia genome enables genetic improvement of flavour and production.</title>
        <authorList>
            <person name="Hasing T."/>
            <person name="Tang H."/>
            <person name="Brym M."/>
            <person name="Khazi F."/>
            <person name="Huang T."/>
            <person name="Chambers A.H."/>
        </authorList>
    </citation>
    <scope>NUCLEOTIDE SEQUENCE [LARGE SCALE GENOMIC DNA]</scope>
    <source>
        <tissue evidence="2">Leaf</tissue>
    </source>
</reference>
<proteinExistence type="predicted"/>
<protein>
    <recommendedName>
        <fullName evidence="4">AP2/ERF domain-containing protein</fullName>
    </recommendedName>
</protein>
<accession>A0A835Q9P7</accession>